<dbReference type="EMBL" id="CAKXAJ010025933">
    <property type="protein sequence ID" value="CAH2246427.1"/>
    <property type="molecule type" value="Genomic_DNA"/>
</dbReference>
<dbReference type="SUPFAM" id="SSF57567">
    <property type="entry name" value="Serine protease inhibitors"/>
    <property type="match status" value="4"/>
</dbReference>
<keyword evidence="10" id="KW-1185">Reference proteome</keyword>
<dbReference type="Gene3D" id="2.10.25.10">
    <property type="entry name" value="Laminin"/>
    <property type="match status" value="4"/>
</dbReference>
<feature type="compositionally biased region" description="Low complexity" evidence="4">
    <location>
        <begin position="987"/>
        <end position="1005"/>
    </location>
</feature>
<dbReference type="PROSITE" id="PS50022">
    <property type="entry name" value="FA58C_3"/>
    <property type="match status" value="2"/>
</dbReference>
<evidence type="ECO:0000256" key="4">
    <source>
        <dbReference type="SAM" id="MobiDB-lite"/>
    </source>
</evidence>
<protein>
    <submittedName>
        <fullName evidence="9">Jg25506 protein</fullName>
    </submittedName>
</protein>
<dbReference type="GO" id="GO:0031012">
    <property type="term" value="C:extracellular matrix"/>
    <property type="evidence" value="ECO:0007669"/>
    <property type="project" value="TreeGrafter"/>
</dbReference>
<dbReference type="InterPro" id="IPR008979">
    <property type="entry name" value="Galactose-bd-like_sf"/>
</dbReference>
<dbReference type="InterPro" id="IPR001007">
    <property type="entry name" value="VWF_dom"/>
</dbReference>
<evidence type="ECO:0000313" key="10">
    <source>
        <dbReference type="Proteomes" id="UP000838756"/>
    </source>
</evidence>
<dbReference type="PROSITE" id="PS01285">
    <property type="entry name" value="FA58C_1"/>
    <property type="match status" value="1"/>
</dbReference>
<dbReference type="SMART" id="SM00494">
    <property type="entry name" value="ChtBD2"/>
    <property type="match status" value="1"/>
</dbReference>
<dbReference type="InterPro" id="IPR002557">
    <property type="entry name" value="Chitin-bd_dom"/>
</dbReference>
<dbReference type="SMART" id="SM00231">
    <property type="entry name" value="FA58C"/>
    <property type="match status" value="2"/>
</dbReference>
<evidence type="ECO:0000256" key="1">
    <source>
        <dbReference type="ARBA" id="ARBA00022737"/>
    </source>
</evidence>
<reference evidence="9" key="1">
    <citation type="submission" date="2022-03" db="EMBL/GenBank/DDBJ databases">
        <authorList>
            <person name="Lindestad O."/>
        </authorList>
    </citation>
    <scope>NUCLEOTIDE SEQUENCE</scope>
</reference>
<keyword evidence="1" id="KW-0677">Repeat</keyword>
<dbReference type="Gene3D" id="2.60.120.260">
    <property type="entry name" value="Galactose-binding domain-like"/>
    <property type="match status" value="2"/>
</dbReference>
<gene>
    <name evidence="9" type="primary">jg25506</name>
    <name evidence="9" type="ORF">PAEG_LOCUS21387</name>
</gene>
<dbReference type="InterPro" id="IPR014853">
    <property type="entry name" value="VWF/SSPO/ZAN-like_Cys-rich_dom"/>
</dbReference>
<feature type="domain" description="F5/8 type C" evidence="5">
    <location>
        <begin position="1212"/>
        <end position="1351"/>
    </location>
</feature>
<sequence>MPGKVSLWWDGNTRVFVDVPPAYHDKTQGLCGTFNLNQKDDFLTPEGDVEQSVLAFANKWKTREFCDDVSTTEQEHPCKANVENKDNAEKYCSQLKSTLFESCHWYVDVQQYYEDCLYDMCACTGDDMSRCLCPILADYADACARAGVMIQWRYNVKECEIQCTGGQEYTVCADSCLRTCTDVGLPIDDCKPSCVEGCACPVGQVLDNDNVCVPVSLCPCYHKGMEFKHGYKEVRAGKRERELCTCMGARWECQPASQDQIQNYPPAEDVRSNCSAAHNMEFTTCAIAEPLTCKNMHLQSKVNTQECRPGCQCKKGYVMDVSSKKCIEPTSCPCHHGGQSFPDGHTMKEGCNTCRCKGGKWRCSGQVCAGVCSVWGDSHVTTFDGQTYDFEGVCSYLLVKGIKEGTDGFSVEIQNEPCGTTGATCSKSVTLRVSSAGTEETVSLTKSAPLPDTSKLKNIMIRQAGAYVFLDVLSRGMSVQWDRGLRVYVRVNAMWQDRVSTQKSRCCKSNKTKTCPYGTLYYNSSLTECVPRAKCIPPCMILEDGREIQEGEIIEEDPCHNCRCSQGHKTCIGQPCITDWETTTHKKPKETTPHDRPMSCAAGWTEWINRGDSFIDSSGASVDLEPLPEFYELTIGSPMCEKGNMTGIECRTATDHKSPKETGFNVECSLEKGLVCSETEKTCPDFEIRVLCQCEIVTTPGLMTTTPTTAEPFQCLDSTHPNYQHPTNCGQFYECTPDLLNPGKIHTVLKNCSDGLMYNPTAMVCDWPASVVAIRPECGDVTSSTSTTAKPTEMPVPVAPSEERAPGTTSTTTVGTTSACPPGQVFKSCAFKCDKLCDHFKQSLRNDSKCLPGQECVDGCVDESVANVKCEFGSMWRDHKTCVPIKDCTCDDSGKIVKPGGVVIYDCKICQCLDNALHCDTSACVSTIKPITGSPISQIKITETTHLPTIVETVATTYIPALNATPPVTSTTHFTTIAPFITTTPLSTERVTTPTTPTIPTTPSTHVPVIRSETETTVIIISTTESPPPECNPSMYKNLLWEGKRLPKESFTASSYINPMFEPQYAILNGHASDNAGAWNPEENDKNPYIQVQLPRREPIYGVQLQGSPLFDEYVESYEMMYGDDGNVFSTVNSPDGHPKIFRGPVDSKQAMKQMIEPPIEAKFVRIKPLTWHNAISVRFELIGCDEVSTTAAETTTASTTEAFTTPERIQCTELLGFGGGLPIEMIEVSSNFDARPYLKLDSERGWRPLYSTPGEWIMFNFTSPRNLTGIKTKGGEKGHVTAYNVMYTSDLKTFNPVLDSSGKPILFPANFDKDSVVLNEFRPPIHAQYLKILPVKWEKNIEISVEPIGCFEPYPTSAPPPVTPSFPCQMCPGVQEAICTCAGDRYFDGEDCVPRDQCPCLVGFIPYPVGATYRGEKCDECFCKVGGVTDCKPAKQCECEPDFVPSLTPSCDCLCEPCKNGTKICPTSKLCLKLEKWCDGLQDCPDDEKDCTTLAPVTETVVTTVIPTVAATKPTSTTPAPTTETPTTTTTEKPLECPKVECPPGYFVRTTTGHGGYSKPGTSDLPPPRSRNAYQRFYKGGFSKGGRGGFAKGGRGGFSKTSYSKGGIYGPPSRPLQNDAFQLDRPTLNRTTADTKKVCPVFKCIPKLPPIPPKGSTPAPQVCSTPTCPPQYTLKLESVPDSLNLCPQYVCVPPPERFDYCNVTGRTFSTFDGTEYKYDICYHTLARDKRSNAWIIVARKKCLKDTCLNELLVLQDDQLILVKPNLMIDYNGYEYTIEQTSKICFQKNSFDVNRLGNGVFVKSRKYNFTVFYNPDGDVKVGVSKKYMGYVDGLCGAYDGQSYNDRSTPNGRLVNSIEQFGNSWAKPGLARDACEIKVIPPAKQNRCLEVCKAITEEPIAQCARVLNLDKWRSICLENVCKCAETVVNGTKKTEEECRCLLLEKLVAECLAADKDLDIASWRIQMNCPAECPPPLVHYDCYRKPCEPTCAAINSGVSTCAAEDGQCFPGCYCPEGTLRKGDQCVAPSDCLDCTCTGVGTPAKYVTFEGDDLPFLGNCTYLASRDTNDTGYHKYQVYSTNGPCADSPSMVCTKALHLIQEKNFINITKDANTKKLITIVNGMPVYKYPFTKDWVTVSLLNGQDVNINLPELHVEVTVLQAKMEFTVQVPSQLYANRTQGLCGVCAGYQQQLITSNGTVAENFDEYGKSWQATPEILNTLKVPLQEQCDEAPPRPECVLPPIESNPCYNINNVAKFGACHALVEPEPYISLCEDELCESNSTNACPILERYAADCRKQGVCLDWRSDLCPYPCDEPLVYRPCVDCERTCDNHDDLEANPKKCDQQPIEGCFCPQGKVRVNNTCIEPNKCFPCDAKKEHYAGDEWQEDACTKCSCSKLPDENAAHVTCATQTCTVPVCSDLENRFTVPGDPGACCPEYMCVLKPLDERCEEPKKLECGFGQVLKTKTRADGCKEFACECKPEEECDPIPEESEVEMIKHGVKRVVDRSGCCPKVELICVACPKPPACPKFQTLKTTNISGECCPEHKCELPKDKCVVNLEWQAASKGGEERRPEPEVMLKDVSNV</sequence>
<dbReference type="InterPro" id="IPR000421">
    <property type="entry name" value="FA58C"/>
</dbReference>
<comment type="caution">
    <text evidence="9">The sequence shown here is derived from an EMBL/GenBank/DDBJ whole genome shotgun (WGS) entry which is preliminary data.</text>
</comment>
<feature type="domain" description="VWFD" evidence="8">
    <location>
        <begin position="370"/>
        <end position="560"/>
    </location>
</feature>
<dbReference type="FunFam" id="2.60.120.260:FF:000016">
    <property type="entry name" value="Contactin-associated protein-like 4 isoform 1"/>
    <property type="match status" value="1"/>
</dbReference>
<evidence type="ECO:0000259" key="5">
    <source>
        <dbReference type="PROSITE" id="PS50022"/>
    </source>
</evidence>
<dbReference type="PANTHER" id="PTHR11339:SF386">
    <property type="entry name" value="HEMOLECTIN, ISOFORM A"/>
    <property type="match status" value="1"/>
</dbReference>
<dbReference type="Proteomes" id="UP000838756">
    <property type="component" value="Unassembled WGS sequence"/>
</dbReference>
<feature type="domain" description="F5/8 type C" evidence="5">
    <location>
        <begin position="1034"/>
        <end position="1185"/>
    </location>
</feature>
<feature type="domain" description="VWFD" evidence="8">
    <location>
        <begin position="2032"/>
        <end position="2216"/>
    </location>
</feature>
<evidence type="ECO:0000256" key="3">
    <source>
        <dbReference type="ARBA" id="ARBA00023180"/>
    </source>
</evidence>
<feature type="region of interest" description="Disordered" evidence="4">
    <location>
        <begin position="783"/>
        <end position="815"/>
    </location>
</feature>
<dbReference type="InterPro" id="IPR036508">
    <property type="entry name" value="Chitin-bd_dom_sf"/>
</dbReference>
<dbReference type="SUPFAM" id="SSF57625">
    <property type="entry name" value="Invertebrate chitin-binding proteins"/>
    <property type="match status" value="1"/>
</dbReference>
<keyword evidence="2" id="KW-1015">Disulfide bond</keyword>
<dbReference type="InterPro" id="IPR001846">
    <property type="entry name" value="VWF_type-D"/>
</dbReference>
<evidence type="ECO:0000259" key="6">
    <source>
        <dbReference type="PROSITE" id="PS50184"/>
    </source>
</evidence>
<feature type="region of interest" description="Disordered" evidence="4">
    <location>
        <begin position="1513"/>
        <end position="1535"/>
    </location>
</feature>
<dbReference type="PROSITE" id="PS50940">
    <property type="entry name" value="CHIT_BIND_II"/>
    <property type="match status" value="1"/>
</dbReference>
<dbReference type="PROSITE" id="PS51233">
    <property type="entry name" value="VWFD"/>
    <property type="match status" value="4"/>
</dbReference>
<dbReference type="SUPFAM" id="SSF49785">
    <property type="entry name" value="Galactose-binding domain-like"/>
    <property type="match status" value="2"/>
</dbReference>
<feature type="domain" description="VWFD" evidence="8">
    <location>
        <begin position="1700"/>
        <end position="1875"/>
    </location>
</feature>
<dbReference type="CDD" id="cd00057">
    <property type="entry name" value="FA58C"/>
    <property type="match status" value="2"/>
</dbReference>
<dbReference type="GO" id="GO:0005615">
    <property type="term" value="C:extracellular space"/>
    <property type="evidence" value="ECO:0007669"/>
    <property type="project" value="TreeGrafter"/>
</dbReference>
<dbReference type="Gene3D" id="3.20.20.80">
    <property type="entry name" value="Glycosidases"/>
    <property type="match status" value="1"/>
</dbReference>
<dbReference type="Pfam" id="PF01826">
    <property type="entry name" value="TIL"/>
    <property type="match status" value="3"/>
</dbReference>
<feature type="domain" description="Chitin-binding type-2" evidence="7">
    <location>
        <begin position="712"/>
        <end position="780"/>
    </location>
</feature>
<name>A0A8S4S7I3_9NEOP</name>
<dbReference type="GO" id="GO:0008061">
    <property type="term" value="F:chitin binding"/>
    <property type="evidence" value="ECO:0007669"/>
    <property type="project" value="InterPro"/>
</dbReference>
<feature type="domain" description="VWFD" evidence="8">
    <location>
        <begin position="1"/>
        <end position="67"/>
    </location>
</feature>
<dbReference type="PROSITE" id="PS50184">
    <property type="entry name" value="VWFC_2"/>
    <property type="match status" value="1"/>
</dbReference>
<dbReference type="SMART" id="SM00832">
    <property type="entry name" value="C8"/>
    <property type="match status" value="2"/>
</dbReference>
<dbReference type="Pfam" id="PF00754">
    <property type="entry name" value="F5_F8_type_C"/>
    <property type="match status" value="2"/>
</dbReference>
<feature type="compositionally biased region" description="Low complexity" evidence="4">
    <location>
        <begin position="1513"/>
        <end position="1533"/>
    </location>
</feature>
<dbReference type="CDD" id="cd19941">
    <property type="entry name" value="TIL"/>
    <property type="match status" value="4"/>
</dbReference>
<dbReference type="PROSITE" id="PS01208">
    <property type="entry name" value="VWFC_1"/>
    <property type="match status" value="1"/>
</dbReference>
<feature type="domain" description="VWFC" evidence="6">
    <location>
        <begin position="2365"/>
        <end position="2438"/>
    </location>
</feature>
<dbReference type="SMART" id="SM00214">
    <property type="entry name" value="VWC"/>
    <property type="match status" value="2"/>
</dbReference>
<proteinExistence type="predicted"/>
<dbReference type="OrthoDB" id="6262482at2759"/>
<dbReference type="SMART" id="SM00216">
    <property type="entry name" value="VWD"/>
    <property type="match status" value="3"/>
</dbReference>
<keyword evidence="3" id="KW-0325">Glycoprotein</keyword>
<dbReference type="Pfam" id="PF08742">
    <property type="entry name" value="C8"/>
    <property type="match status" value="3"/>
</dbReference>
<dbReference type="InterPro" id="IPR036084">
    <property type="entry name" value="Ser_inhib-like_sf"/>
</dbReference>
<evidence type="ECO:0000259" key="8">
    <source>
        <dbReference type="PROSITE" id="PS51233"/>
    </source>
</evidence>
<dbReference type="PANTHER" id="PTHR11339">
    <property type="entry name" value="EXTRACELLULAR MATRIX GLYCOPROTEIN RELATED"/>
    <property type="match status" value="1"/>
</dbReference>
<dbReference type="InterPro" id="IPR002919">
    <property type="entry name" value="TIL_dom"/>
</dbReference>
<accession>A0A8S4S7I3</accession>
<organism evidence="9 10">
    <name type="scientific">Pararge aegeria aegeria</name>
    <dbReference type="NCBI Taxonomy" id="348720"/>
    <lineage>
        <taxon>Eukaryota</taxon>
        <taxon>Metazoa</taxon>
        <taxon>Ecdysozoa</taxon>
        <taxon>Arthropoda</taxon>
        <taxon>Hexapoda</taxon>
        <taxon>Insecta</taxon>
        <taxon>Pterygota</taxon>
        <taxon>Neoptera</taxon>
        <taxon>Endopterygota</taxon>
        <taxon>Lepidoptera</taxon>
        <taxon>Glossata</taxon>
        <taxon>Ditrysia</taxon>
        <taxon>Papilionoidea</taxon>
        <taxon>Nymphalidae</taxon>
        <taxon>Satyrinae</taxon>
        <taxon>Satyrini</taxon>
        <taxon>Parargina</taxon>
        <taxon>Pararge</taxon>
    </lineage>
</organism>
<evidence type="ECO:0000256" key="2">
    <source>
        <dbReference type="ARBA" id="ARBA00023157"/>
    </source>
</evidence>
<dbReference type="InterPro" id="IPR050780">
    <property type="entry name" value="Mucin_vWF_Thrombospondin_sf"/>
</dbReference>
<evidence type="ECO:0000259" key="7">
    <source>
        <dbReference type="PROSITE" id="PS50940"/>
    </source>
</evidence>
<feature type="region of interest" description="Disordered" evidence="4">
    <location>
        <begin position="2562"/>
        <end position="2582"/>
    </location>
</feature>
<dbReference type="Pfam" id="PF00094">
    <property type="entry name" value="VWD"/>
    <property type="match status" value="4"/>
</dbReference>
<feature type="region of interest" description="Disordered" evidence="4">
    <location>
        <begin position="987"/>
        <end position="1006"/>
    </location>
</feature>
<evidence type="ECO:0000313" key="9">
    <source>
        <dbReference type="EMBL" id="CAH2246427.1"/>
    </source>
</evidence>
<feature type="compositionally biased region" description="Basic and acidic residues" evidence="4">
    <location>
        <begin position="2564"/>
        <end position="2576"/>
    </location>
</feature>